<comment type="subunit">
    <text evidence="5">Homodimer.</text>
</comment>
<comment type="cofactor">
    <cofactor evidence="5">
        <name>Zn(2+)</name>
        <dbReference type="ChEBI" id="CHEBI:29105"/>
    </cofactor>
    <text evidence="5">Binds 1 zinc ion per subunit.</text>
</comment>
<name>A0AAU7FML9_9BACI</name>
<evidence type="ECO:0000313" key="7">
    <source>
        <dbReference type="EMBL" id="XBM04951.1"/>
    </source>
</evidence>
<sequence length="176" mass="20549">MTTSLQYPIGLYERVDQQTKKQLEAWIDELALIPQKYEEAVVPLTDDQLDTPYRPGGWTVRQLIHHVADSHLNAYLRFKLALTEETPHIRPYDQEAFASLPDSKGPISLSLPLISSLHRRWVTLLREMTEEDFNAAYYHPADQQTVSLYDATGMYVWHSQHHLAHITELIKRNQWK</sequence>
<evidence type="ECO:0000256" key="1">
    <source>
        <dbReference type="ARBA" id="ARBA00022490"/>
    </source>
</evidence>
<comment type="similarity">
    <text evidence="5">Belongs to the metal hydrolase YfiT family.</text>
</comment>
<evidence type="ECO:0000256" key="3">
    <source>
        <dbReference type="ARBA" id="ARBA00022801"/>
    </source>
</evidence>
<gene>
    <name evidence="7" type="ORF">ABG082_04040</name>
</gene>
<dbReference type="InterPro" id="IPR034660">
    <property type="entry name" value="DinB/YfiT-like"/>
</dbReference>
<keyword evidence="1 5" id="KW-0963">Cytoplasm</keyword>
<comment type="function">
    <text evidence="5">Possible metal-dependent hydrolase.</text>
</comment>
<feature type="binding site" evidence="5">
    <location>
        <position position="162"/>
    </location>
    <ligand>
        <name>Zn(2+)</name>
        <dbReference type="ChEBI" id="CHEBI:29105"/>
    </ligand>
</feature>
<comment type="subcellular location">
    <subcellularLocation>
        <location evidence="5">Cytoplasm</location>
    </subcellularLocation>
</comment>
<feature type="domain" description="DinB-like" evidence="6">
    <location>
        <begin position="33"/>
        <end position="166"/>
    </location>
</feature>
<dbReference type="EC" id="3.-.-.-" evidence="5"/>
<dbReference type="SUPFAM" id="SSF109854">
    <property type="entry name" value="DinB/YfiT-like putative metalloenzymes"/>
    <property type="match status" value="1"/>
</dbReference>
<evidence type="ECO:0000256" key="5">
    <source>
        <dbReference type="HAMAP-Rule" id="MF_01256"/>
    </source>
</evidence>
<dbReference type="GO" id="GO:0016740">
    <property type="term" value="F:transferase activity"/>
    <property type="evidence" value="ECO:0007669"/>
    <property type="project" value="UniProtKB-KW"/>
</dbReference>
<dbReference type="AlphaFoldDB" id="A0AAU7FML9"/>
<dbReference type="GO" id="GO:0005737">
    <property type="term" value="C:cytoplasm"/>
    <property type="evidence" value="ECO:0007669"/>
    <property type="project" value="UniProtKB-SubCell"/>
</dbReference>
<keyword evidence="4 5" id="KW-0862">Zinc</keyword>
<evidence type="ECO:0000256" key="4">
    <source>
        <dbReference type="ARBA" id="ARBA00022833"/>
    </source>
</evidence>
<protein>
    <recommendedName>
        <fullName evidence="5">Putative metal-dependent hydrolase ABG082_04040</fullName>
        <ecNumber evidence="5">3.-.-.-</ecNumber>
    </recommendedName>
</protein>
<dbReference type="NCBIfam" id="NF009807">
    <property type="entry name" value="PRK13291.1"/>
    <property type="match status" value="1"/>
</dbReference>
<dbReference type="HAMAP" id="MF_01256">
    <property type="entry name" value="YfiT_hydrol"/>
    <property type="match status" value="1"/>
</dbReference>
<accession>A0AAU7FML9</accession>
<keyword evidence="7" id="KW-0808">Transferase</keyword>
<dbReference type="GO" id="GO:0016787">
    <property type="term" value="F:hydrolase activity"/>
    <property type="evidence" value="ECO:0007669"/>
    <property type="project" value="UniProtKB-UniRule"/>
</dbReference>
<dbReference type="RefSeq" id="WP_138825401.1">
    <property type="nucleotide sequence ID" value="NZ_CP157353.1"/>
</dbReference>
<evidence type="ECO:0000256" key="2">
    <source>
        <dbReference type="ARBA" id="ARBA00022723"/>
    </source>
</evidence>
<feature type="binding site" evidence="5">
    <location>
        <position position="66"/>
    </location>
    <ligand>
        <name>Zn(2+)</name>
        <dbReference type="ChEBI" id="CHEBI:29105"/>
    </ligand>
</feature>
<dbReference type="Gene3D" id="1.20.120.450">
    <property type="entry name" value="dinb family like domain"/>
    <property type="match status" value="1"/>
</dbReference>
<keyword evidence="2 5" id="KW-0479">Metal-binding</keyword>
<dbReference type="Pfam" id="PF12867">
    <property type="entry name" value="DinB_2"/>
    <property type="match status" value="1"/>
</dbReference>
<reference evidence="7" key="1">
    <citation type="submission" date="2024-05" db="EMBL/GenBank/DDBJ databases">
        <authorList>
            <person name="Liu Z."/>
        </authorList>
    </citation>
    <scope>NUCLEOTIDE SEQUENCE</scope>
    <source>
        <strain evidence="7">BS1807G30</strain>
    </source>
</reference>
<dbReference type="InterPro" id="IPR023774">
    <property type="entry name" value="Put_metal_dep_hydrolase_YfiT"/>
</dbReference>
<proteinExistence type="inferred from homology"/>
<evidence type="ECO:0000259" key="6">
    <source>
        <dbReference type="Pfam" id="PF12867"/>
    </source>
</evidence>
<keyword evidence="3 5" id="KW-0378">Hydrolase</keyword>
<dbReference type="InterPro" id="IPR024775">
    <property type="entry name" value="DinB-like"/>
</dbReference>
<dbReference type="GO" id="GO:0008270">
    <property type="term" value="F:zinc ion binding"/>
    <property type="evidence" value="ECO:0007669"/>
    <property type="project" value="UniProtKB-UniRule"/>
</dbReference>
<organism evidence="7">
    <name type="scientific">Bacillus sp. BS1807G30</name>
    <dbReference type="NCBI Taxonomy" id="3153756"/>
    <lineage>
        <taxon>Bacteria</taxon>
        <taxon>Bacillati</taxon>
        <taxon>Bacillota</taxon>
        <taxon>Bacilli</taxon>
        <taxon>Bacillales</taxon>
        <taxon>Bacillaceae</taxon>
        <taxon>Bacillus</taxon>
    </lineage>
</organism>
<dbReference type="EMBL" id="CP157353">
    <property type="protein sequence ID" value="XBM04951.1"/>
    <property type="molecule type" value="Genomic_DNA"/>
</dbReference>
<feature type="binding site" evidence="5">
    <location>
        <position position="158"/>
    </location>
    <ligand>
        <name>Zn(2+)</name>
        <dbReference type="ChEBI" id="CHEBI:29105"/>
    </ligand>
</feature>